<dbReference type="EMBL" id="JADYXP020000001">
    <property type="protein sequence ID" value="KAL0134589.1"/>
    <property type="molecule type" value="Genomic_DNA"/>
</dbReference>
<name>A0AAW2H541_9HYME</name>
<evidence type="ECO:0000313" key="1">
    <source>
        <dbReference type="EMBL" id="KAL0134589.1"/>
    </source>
</evidence>
<reference evidence="1 2" key="1">
    <citation type="submission" date="2023-03" db="EMBL/GenBank/DDBJ databases">
        <title>High recombination rates correlate with genetic variation in Cardiocondyla obscurior ants.</title>
        <authorList>
            <person name="Errbii M."/>
        </authorList>
    </citation>
    <scope>NUCLEOTIDE SEQUENCE [LARGE SCALE GENOMIC DNA]</scope>
    <source>
        <strain evidence="1">Alpha-2009</strain>
        <tissue evidence="1">Whole body</tissue>
    </source>
</reference>
<gene>
    <name evidence="1" type="ORF">PUN28_001409</name>
</gene>
<evidence type="ECO:0000313" key="2">
    <source>
        <dbReference type="Proteomes" id="UP001430953"/>
    </source>
</evidence>
<protein>
    <submittedName>
        <fullName evidence="1">Uncharacterized protein</fullName>
    </submittedName>
</protein>
<dbReference type="AlphaFoldDB" id="A0AAW2H541"/>
<comment type="caution">
    <text evidence="1">The sequence shown here is derived from an EMBL/GenBank/DDBJ whole genome shotgun (WGS) entry which is preliminary data.</text>
</comment>
<keyword evidence="2" id="KW-1185">Reference proteome</keyword>
<sequence>MIFIKKKKQLIIFMVGTAAKKPALITRYYCHYRSCYCRRRLRPLITRQSLIKRSIKRSSYEEQKMLNIKKNLIKKKKNLKKERESSGVEEKKIR</sequence>
<accession>A0AAW2H541</accession>
<proteinExistence type="predicted"/>
<dbReference type="Proteomes" id="UP001430953">
    <property type="component" value="Unassembled WGS sequence"/>
</dbReference>
<organism evidence="1 2">
    <name type="scientific">Cardiocondyla obscurior</name>
    <dbReference type="NCBI Taxonomy" id="286306"/>
    <lineage>
        <taxon>Eukaryota</taxon>
        <taxon>Metazoa</taxon>
        <taxon>Ecdysozoa</taxon>
        <taxon>Arthropoda</taxon>
        <taxon>Hexapoda</taxon>
        <taxon>Insecta</taxon>
        <taxon>Pterygota</taxon>
        <taxon>Neoptera</taxon>
        <taxon>Endopterygota</taxon>
        <taxon>Hymenoptera</taxon>
        <taxon>Apocrita</taxon>
        <taxon>Aculeata</taxon>
        <taxon>Formicoidea</taxon>
        <taxon>Formicidae</taxon>
        <taxon>Myrmicinae</taxon>
        <taxon>Cardiocondyla</taxon>
    </lineage>
</organism>